<reference evidence="2 3" key="1">
    <citation type="submission" date="2020-08" db="EMBL/GenBank/DDBJ databases">
        <title>Genomic Encyclopedia of Type Strains, Phase IV (KMG-IV): sequencing the most valuable type-strain genomes for metagenomic binning, comparative biology and taxonomic classification.</title>
        <authorList>
            <person name="Goeker M."/>
        </authorList>
    </citation>
    <scope>NUCLEOTIDE SEQUENCE [LARGE SCALE GENOMIC DNA]</scope>
    <source>
        <strain evidence="2 3">DSM 103526</strain>
    </source>
</reference>
<keyword evidence="3" id="KW-1185">Reference proteome</keyword>
<accession>A0A841KL87</accession>
<comment type="caution">
    <text evidence="2">The sequence shown here is derived from an EMBL/GenBank/DDBJ whole genome shotgun (WGS) entry which is preliminary data.</text>
</comment>
<organism evidence="2 3">
    <name type="scientific">Anaerosolibacter carboniphilus</name>
    <dbReference type="NCBI Taxonomy" id="1417629"/>
    <lineage>
        <taxon>Bacteria</taxon>
        <taxon>Bacillati</taxon>
        <taxon>Bacillota</taxon>
        <taxon>Clostridia</taxon>
        <taxon>Peptostreptococcales</taxon>
        <taxon>Thermotaleaceae</taxon>
        <taxon>Anaerosolibacter</taxon>
    </lineage>
</organism>
<dbReference type="RefSeq" id="WP_184307248.1">
    <property type="nucleotide sequence ID" value="NZ_JACHEN010000001.1"/>
</dbReference>
<keyword evidence="1" id="KW-1133">Transmembrane helix</keyword>
<keyword evidence="1" id="KW-0812">Transmembrane</keyword>
<protein>
    <submittedName>
        <fullName evidence="2">Uncharacterized protein</fullName>
    </submittedName>
</protein>
<name>A0A841KL87_9FIRM</name>
<feature type="transmembrane region" description="Helical" evidence="1">
    <location>
        <begin position="79"/>
        <end position="96"/>
    </location>
</feature>
<dbReference type="Proteomes" id="UP000579281">
    <property type="component" value="Unassembled WGS sequence"/>
</dbReference>
<gene>
    <name evidence="2" type="ORF">HNQ80_000195</name>
</gene>
<dbReference type="AlphaFoldDB" id="A0A841KL87"/>
<evidence type="ECO:0000313" key="3">
    <source>
        <dbReference type="Proteomes" id="UP000579281"/>
    </source>
</evidence>
<dbReference type="EMBL" id="JACHEN010000001">
    <property type="protein sequence ID" value="MBB6214126.1"/>
    <property type="molecule type" value="Genomic_DNA"/>
</dbReference>
<evidence type="ECO:0000313" key="2">
    <source>
        <dbReference type="EMBL" id="MBB6214126.1"/>
    </source>
</evidence>
<proteinExistence type="predicted"/>
<feature type="transmembrane region" description="Helical" evidence="1">
    <location>
        <begin position="57"/>
        <end position="73"/>
    </location>
</feature>
<sequence>MNFEQLLNNFEKLLQNEEKAINTPSLQIKGNVLSFKDYFIQISNISQVSIAPVAKQPYPILAFVLIVFGLMLFTVDSSFGVMLGMLLAGYGGYILYKVHTRNANRGDNLTIGLNSGSVFRFNFKNREFLDEVMEVLQSCANNRNSNVIIDFQNSVVTMGDQNRVVVEKL</sequence>
<keyword evidence="1" id="KW-0472">Membrane</keyword>
<evidence type="ECO:0000256" key="1">
    <source>
        <dbReference type="SAM" id="Phobius"/>
    </source>
</evidence>